<sequence length="212" mass="23397">MSSSEERSAPPALAPPADIDSGRANGQRRRPNPNIPTGASRYSPFPLHRRDCSQQELRADADVVLVPETPPLRPVAHHTITPHGGYPENSQSSSMEQDAIETLLFMSSPGTSGYHSNSQNSHYNLDTMNLDDTARQNVQRLEPFGGSQTRSCIPDQATNLERQAGDEIDMMLDQMSSDSEDDNDCTPTQLTRSRTDRRVVESTVRKDFLSGT</sequence>
<feature type="region of interest" description="Disordered" evidence="1">
    <location>
        <begin position="175"/>
        <end position="212"/>
    </location>
</feature>
<proteinExistence type="predicted"/>
<dbReference type="Proteomes" id="UP001610432">
    <property type="component" value="Unassembled WGS sequence"/>
</dbReference>
<evidence type="ECO:0000313" key="2">
    <source>
        <dbReference type="EMBL" id="KAL2861096.1"/>
    </source>
</evidence>
<comment type="caution">
    <text evidence="2">The sequence shown here is derived from an EMBL/GenBank/DDBJ whole genome shotgun (WGS) entry which is preliminary data.</text>
</comment>
<feature type="compositionally biased region" description="Basic and acidic residues" evidence="1">
    <location>
        <begin position="193"/>
        <end position="212"/>
    </location>
</feature>
<dbReference type="GeneID" id="98145569"/>
<organism evidence="2 3">
    <name type="scientific">Aspergillus lucknowensis</name>
    <dbReference type="NCBI Taxonomy" id="176173"/>
    <lineage>
        <taxon>Eukaryota</taxon>
        <taxon>Fungi</taxon>
        <taxon>Dikarya</taxon>
        <taxon>Ascomycota</taxon>
        <taxon>Pezizomycotina</taxon>
        <taxon>Eurotiomycetes</taxon>
        <taxon>Eurotiomycetidae</taxon>
        <taxon>Eurotiales</taxon>
        <taxon>Aspergillaceae</taxon>
        <taxon>Aspergillus</taxon>
        <taxon>Aspergillus subgen. Nidulantes</taxon>
    </lineage>
</organism>
<dbReference type="EMBL" id="JBFXLQ010000075">
    <property type="protein sequence ID" value="KAL2861096.1"/>
    <property type="molecule type" value="Genomic_DNA"/>
</dbReference>
<evidence type="ECO:0000313" key="3">
    <source>
        <dbReference type="Proteomes" id="UP001610432"/>
    </source>
</evidence>
<name>A0ABR4L991_9EURO</name>
<evidence type="ECO:0000256" key="1">
    <source>
        <dbReference type="SAM" id="MobiDB-lite"/>
    </source>
</evidence>
<reference evidence="2 3" key="1">
    <citation type="submission" date="2024-07" db="EMBL/GenBank/DDBJ databases">
        <title>Section-level genome sequencing and comparative genomics of Aspergillus sections Usti and Cavernicolus.</title>
        <authorList>
            <consortium name="Lawrence Berkeley National Laboratory"/>
            <person name="Nybo J.L."/>
            <person name="Vesth T.C."/>
            <person name="Theobald S."/>
            <person name="Frisvad J.C."/>
            <person name="Larsen T.O."/>
            <person name="Kjaerboelling I."/>
            <person name="Rothschild-Mancinelli K."/>
            <person name="Lyhne E.K."/>
            <person name="Kogle M.E."/>
            <person name="Barry K."/>
            <person name="Clum A."/>
            <person name="Na H."/>
            <person name="Ledsgaard L."/>
            <person name="Lin J."/>
            <person name="Lipzen A."/>
            <person name="Kuo A."/>
            <person name="Riley R."/>
            <person name="Mondo S."/>
            <person name="Labutti K."/>
            <person name="Haridas S."/>
            <person name="Pangalinan J."/>
            <person name="Salamov A.A."/>
            <person name="Simmons B.A."/>
            <person name="Magnuson J.K."/>
            <person name="Chen J."/>
            <person name="Drula E."/>
            <person name="Henrissat B."/>
            <person name="Wiebenga A."/>
            <person name="Lubbers R.J."/>
            <person name="Gomes A.C."/>
            <person name="Macurrencykelacurrency M.R."/>
            <person name="Stajich J."/>
            <person name="Grigoriev I.V."/>
            <person name="Mortensen U.H."/>
            <person name="De Vries R.P."/>
            <person name="Baker S.E."/>
            <person name="Andersen M.R."/>
        </authorList>
    </citation>
    <scope>NUCLEOTIDE SEQUENCE [LARGE SCALE GENOMIC DNA]</scope>
    <source>
        <strain evidence="2 3">CBS 449.75</strain>
    </source>
</reference>
<protein>
    <submittedName>
        <fullName evidence="2">Uncharacterized protein</fullName>
    </submittedName>
</protein>
<accession>A0ABR4L991</accession>
<gene>
    <name evidence="2" type="ORF">BJX67DRAFT_367237</name>
</gene>
<keyword evidence="3" id="KW-1185">Reference proteome</keyword>
<feature type="region of interest" description="Disordered" evidence="1">
    <location>
        <begin position="1"/>
        <end position="56"/>
    </location>
</feature>
<dbReference type="RefSeq" id="XP_070880990.1">
    <property type="nucleotide sequence ID" value="XM_071030497.1"/>
</dbReference>